<feature type="domain" description="Thioredoxin" evidence="5">
    <location>
        <begin position="246"/>
        <end position="388"/>
    </location>
</feature>
<evidence type="ECO:0000313" key="6">
    <source>
        <dbReference type="EMBL" id="SDL46058.1"/>
    </source>
</evidence>
<name>A0A1G9K8G3_9SPHI</name>
<dbReference type="Pfam" id="PF14289">
    <property type="entry name" value="DUF4369"/>
    <property type="match status" value="1"/>
</dbReference>
<dbReference type="PANTHER" id="PTHR42852">
    <property type="entry name" value="THIOL:DISULFIDE INTERCHANGE PROTEIN DSBE"/>
    <property type="match status" value="1"/>
</dbReference>
<evidence type="ECO:0000256" key="3">
    <source>
        <dbReference type="ARBA" id="ARBA00023157"/>
    </source>
</evidence>
<dbReference type="Proteomes" id="UP000183200">
    <property type="component" value="Unassembled WGS sequence"/>
</dbReference>
<dbReference type="AlphaFoldDB" id="A0A1G9K8G3"/>
<keyword evidence="4" id="KW-0676">Redox-active center</keyword>
<evidence type="ECO:0000259" key="5">
    <source>
        <dbReference type="PROSITE" id="PS51352"/>
    </source>
</evidence>
<dbReference type="InterPro" id="IPR025380">
    <property type="entry name" value="DUF4369"/>
</dbReference>
<dbReference type="EMBL" id="FNGY01000001">
    <property type="protein sequence ID" value="SDL46058.1"/>
    <property type="molecule type" value="Genomic_DNA"/>
</dbReference>
<keyword evidence="3" id="KW-1015">Disulfide bond</keyword>
<dbReference type="GO" id="GO:0017004">
    <property type="term" value="P:cytochrome complex assembly"/>
    <property type="evidence" value="ECO:0007669"/>
    <property type="project" value="UniProtKB-KW"/>
</dbReference>
<dbReference type="PANTHER" id="PTHR42852:SF6">
    <property type="entry name" value="THIOL:DISULFIDE INTERCHANGE PROTEIN DSBE"/>
    <property type="match status" value="1"/>
</dbReference>
<reference evidence="7" key="1">
    <citation type="submission" date="2016-10" db="EMBL/GenBank/DDBJ databases">
        <authorList>
            <person name="Varghese N."/>
            <person name="Submissions S."/>
        </authorList>
    </citation>
    <scope>NUCLEOTIDE SEQUENCE [LARGE SCALE GENOMIC DNA]</scope>
    <source>
        <strain evidence="7">DSM 19110</strain>
    </source>
</reference>
<dbReference type="Pfam" id="PF00578">
    <property type="entry name" value="AhpC-TSA"/>
    <property type="match status" value="1"/>
</dbReference>
<evidence type="ECO:0000256" key="2">
    <source>
        <dbReference type="ARBA" id="ARBA00022748"/>
    </source>
</evidence>
<dbReference type="GO" id="GO:0030313">
    <property type="term" value="C:cell envelope"/>
    <property type="evidence" value="ECO:0007669"/>
    <property type="project" value="UniProtKB-SubCell"/>
</dbReference>
<evidence type="ECO:0000256" key="1">
    <source>
        <dbReference type="ARBA" id="ARBA00004196"/>
    </source>
</evidence>
<dbReference type="SUPFAM" id="SSF52833">
    <property type="entry name" value="Thioredoxin-like"/>
    <property type="match status" value="1"/>
</dbReference>
<keyword evidence="7" id="KW-1185">Reference proteome</keyword>
<organism evidence="6 7">
    <name type="scientific">Pedobacter steynii</name>
    <dbReference type="NCBI Taxonomy" id="430522"/>
    <lineage>
        <taxon>Bacteria</taxon>
        <taxon>Pseudomonadati</taxon>
        <taxon>Bacteroidota</taxon>
        <taxon>Sphingobacteriia</taxon>
        <taxon>Sphingobacteriales</taxon>
        <taxon>Sphingobacteriaceae</taxon>
        <taxon>Pedobacter</taxon>
    </lineage>
</organism>
<keyword evidence="2" id="KW-0201">Cytochrome c-type biogenesis</keyword>
<dbReference type="InterPro" id="IPR036249">
    <property type="entry name" value="Thioredoxin-like_sf"/>
</dbReference>
<protein>
    <submittedName>
        <fullName evidence="6">Peroxiredoxin</fullName>
    </submittedName>
</protein>
<sequence>MKKSIILAVLFLGSIAEGQTSNPLGFSIKGKVDQPEISSQAVLQYWDGSKLISDTTMLVNGSFAFKGSLSHPVKSTLSIIKADLSPAFAIGISFDDEIIGRDGIFLYLDKGDIRIKGQTLKTAIIKGSAAHGEYQALQTSLNPFFERKKEIIEGRAKLGAGEQSKSQENDVIFAKLLAVSKDMEPIQNDFIKSHLNSYVSWDLITARNEIFDAAMQKELLDLFPENLRNSHAGKAAFAKQALLSKTAIGRLAPLFTQNDPKGKPVLLASLKGKYVLIDFWASWCAPCRLENPNLKRVYDKFRDNNFEIIAVSLDEKKDLWLKAIADDGLPWLHVSDLKGWKNEVGMRYAVSSVPQNILIDPDGVIISKNLRGVVLENKLSEIFKEKLKSEKI</sequence>
<dbReference type="InterPro" id="IPR050553">
    <property type="entry name" value="Thioredoxin_ResA/DsbE_sf"/>
</dbReference>
<dbReference type="InterPro" id="IPR017937">
    <property type="entry name" value="Thioredoxin_CS"/>
</dbReference>
<proteinExistence type="predicted"/>
<dbReference type="PROSITE" id="PS51352">
    <property type="entry name" value="THIOREDOXIN_2"/>
    <property type="match status" value="1"/>
</dbReference>
<comment type="subcellular location">
    <subcellularLocation>
        <location evidence="1">Cell envelope</location>
    </subcellularLocation>
</comment>
<dbReference type="CDD" id="cd02966">
    <property type="entry name" value="TlpA_like_family"/>
    <property type="match status" value="1"/>
</dbReference>
<evidence type="ECO:0000313" key="7">
    <source>
        <dbReference type="Proteomes" id="UP000183200"/>
    </source>
</evidence>
<gene>
    <name evidence="6" type="ORF">SAMN05421820_101503</name>
</gene>
<dbReference type="InterPro" id="IPR000866">
    <property type="entry name" value="AhpC/TSA"/>
</dbReference>
<dbReference type="Gene3D" id="3.40.30.10">
    <property type="entry name" value="Glutaredoxin"/>
    <property type="match status" value="1"/>
</dbReference>
<evidence type="ECO:0000256" key="4">
    <source>
        <dbReference type="ARBA" id="ARBA00023284"/>
    </source>
</evidence>
<dbReference type="PROSITE" id="PS00194">
    <property type="entry name" value="THIOREDOXIN_1"/>
    <property type="match status" value="1"/>
</dbReference>
<dbReference type="InterPro" id="IPR013766">
    <property type="entry name" value="Thioredoxin_domain"/>
</dbReference>
<accession>A0A1G9K8G3</accession>